<dbReference type="AlphaFoldDB" id="A0A9W6S9C1"/>
<sequence length="347" mass="37123">MADPRLYGVELPDGDVMTAMAVVRRILTRCARPPISVSARGTLTRPAAVAAMAPEAHVGAVLAVPPSGLGRLAATLREQPLDDWYAEQRASTFGSAFGLGRDRDEPLASQLWLSLTAEPGREHTERPRVERWLTALAEAGLLPPAASPVRIAEWFFTHVRAEHGQPPPSPRPGTVQDGVRIRSNGWHGTADRPPVYGPADIELTVPLPPPVAFARAVPLLAAGGPLSFHGYFDAQRRVATALADLGDGHFDFEIDPLAEPVPDALLRAADDDLVTVEWCCAWPGESAALSGVLLNVNATYHGSPYDPVHRPGTSTVHLSVHPRANDRNPGAYARRLAEMAGLRLVAG</sequence>
<evidence type="ECO:0000313" key="1">
    <source>
        <dbReference type="EMBL" id="GLY90705.1"/>
    </source>
</evidence>
<name>A0A9W6S9C1_9ACTN</name>
<dbReference type="Proteomes" id="UP001165074">
    <property type="component" value="Unassembled WGS sequence"/>
</dbReference>
<dbReference type="RefSeq" id="WP_285581791.1">
    <property type="nucleotide sequence ID" value="NZ_BSTK01000017.1"/>
</dbReference>
<keyword evidence="2" id="KW-1185">Reference proteome</keyword>
<organism evidence="1 2">
    <name type="scientific">Actinoallomurus iriomotensis</name>
    <dbReference type="NCBI Taxonomy" id="478107"/>
    <lineage>
        <taxon>Bacteria</taxon>
        <taxon>Bacillati</taxon>
        <taxon>Actinomycetota</taxon>
        <taxon>Actinomycetes</taxon>
        <taxon>Streptosporangiales</taxon>
        <taxon>Thermomonosporaceae</taxon>
        <taxon>Actinoallomurus</taxon>
    </lineage>
</organism>
<protein>
    <submittedName>
        <fullName evidence="1">Uncharacterized protein</fullName>
    </submittedName>
</protein>
<gene>
    <name evidence="1" type="ORF">Airi02_086340</name>
</gene>
<comment type="caution">
    <text evidence="1">The sequence shown here is derived from an EMBL/GenBank/DDBJ whole genome shotgun (WGS) entry which is preliminary data.</text>
</comment>
<reference evidence="1" key="1">
    <citation type="submission" date="2023-03" db="EMBL/GenBank/DDBJ databases">
        <title>Actinoallomurus iriomotensis NBRC 103684.</title>
        <authorList>
            <person name="Ichikawa N."/>
            <person name="Sato H."/>
            <person name="Tonouchi N."/>
        </authorList>
    </citation>
    <scope>NUCLEOTIDE SEQUENCE</scope>
    <source>
        <strain evidence="1">NBRC 103684</strain>
    </source>
</reference>
<accession>A0A9W6S9C1</accession>
<proteinExistence type="predicted"/>
<dbReference type="EMBL" id="BSTK01000017">
    <property type="protein sequence ID" value="GLY90705.1"/>
    <property type="molecule type" value="Genomic_DNA"/>
</dbReference>
<evidence type="ECO:0000313" key="2">
    <source>
        <dbReference type="Proteomes" id="UP001165074"/>
    </source>
</evidence>